<evidence type="ECO:0000313" key="3">
    <source>
        <dbReference type="Proteomes" id="UP000638848"/>
    </source>
</evidence>
<dbReference type="PANTHER" id="PTHR43308:SF5">
    <property type="entry name" value="S-LAYER PROTEIN _ PEPTIDOGLYCAN ENDO-BETA-N-ACETYLGLUCOSAMINIDASE"/>
    <property type="match status" value="1"/>
</dbReference>
<dbReference type="InterPro" id="IPR001119">
    <property type="entry name" value="SLH_dom"/>
</dbReference>
<evidence type="ECO:0000313" key="2">
    <source>
        <dbReference type="EMBL" id="GGG42841.1"/>
    </source>
</evidence>
<organism evidence="2 3">
    <name type="scientific">Kocuria dechangensis</name>
    <dbReference type="NCBI Taxonomy" id="1176249"/>
    <lineage>
        <taxon>Bacteria</taxon>
        <taxon>Bacillati</taxon>
        <taxon>Actinomycetota</taxon>
        <taxon>Actinomycetes</taxon>
        <taxon>Micrococcales</taxon>
        <taxon>Micrococcaceae</taxon>
        <taxon>Kocuria</taxon>
    </lineage>
</organism>
<protein>
    <recommendedName>
        <fullName evidence="1">SLH domain-containing protein</fullName>
    </recommendedName>
</protein>
<evidence type="ECO:0000259" key="1">
    <source>
        <dbReference type="PROSITE" id="PS51272"/>
    </source>
</evidence>
<dbReference type="PANTHER" id="PTHR43308">
    <property type="entry name" value="OUTER MEMBRANE PROTEIN ALPHA-RELATED"/>
    <property type="match status" value="1"/>
</dbReference>
<sequence length="180" mass="20252">MATFTDVPAGTKFYAEIEWAASQTLLRGWPDRTFRPLNRINRDAMAAALYRLAGEPHFVAPAVSSFPDVVPGQQFYQEIHWVADRGLLRGWTDGSYRPVRPIARDATAAMFYRAAGSPPYTPPRLSRFKDVQPGRQFYKEIHWLASTGITTGWADGTYRPGLPIARDAMAAFLKRFDQAV</sequence>
<feature type="domain" description="SLH" evidence="1">
    <location>
        <begin position="64"/>
        <end position="123"/>
    </location>
</feature>
<dbReference type="EMBL" id="BMEQ01000001">
    <property type="protein sequence ID" value="GGG42841.1"/>
    <property type="molecule type" value="Genomic_DNA"/>
</dbReference>
<feature type="domain" description="SLH" evidence="1">
    <location>
        <begin position="124"/>
        <end position="180"/>
    </location>
</feature>
<reference evidence="2" key="1">
    <citation type="journal article" date="2014" name="Int. J. Syst. Evol. Microbiol.">
        <title>Complete genome sequence of Corynebacterium casei LMG S-19264T (=DSM 44701T), isolated from a smear-ripened cheese.</title>
        <authorList>
            <consortium name="US DOE Joint Genome Institute (JGI-PGF)"/>
            <person name="Walter F."/>
            <person name="Albersmeier A."/>
            <person name="Kalinowski J."/>
            <person name="Ruckert C."/>
        </authorList>
    </citation>
    <scope>NUCLEOTIDE SEQUENCE</scope>
    <source>
        <strain evidence="2">CGMCC 1.12187</strain>
    </source>
</reference>
<feature type="domain" description="SLH" evidence="1">
    <location>
        <begin position="1"/>
        <end position="63"/>
    </location>
</feature>
<gene>
    <name evidence="2" type="ORF">GCM10011374_01530</name>
</gene>
<dbReference type="InterPro" id="IPR051465">
    <property type="entry name" value="Cell_Envelope_Struct_Comp"/>
</dbReference>
<accession>A0A917GFE3</accession>
<proteinExistence type="predicted"/>
<dbReference type="RefSeq" id="WP_188533927.1">
    <property type="nucleotide sequence ID" value="NZ_BMEQ01000001.1"/>
</dbReference>
<dbReference type="AlphaFoldDB" id="A0A917GFE3"/>
<name>A0A917GFE3_9MICC</name>
<keyword evidence="3" id="KW-1185">Reference proteome</keyword>
<dbReference type="Pfam" id="PF00395">
    <property type="entry name" value="SLH"/>
    <property type="match status" value="3"/>
</dbReference>
<comment type="caution">
    <text evidence="2">The sequence shown here is derived from an EMBL/GenBank/DDBJ whole genome shotgun (WGS) entry which is preliminary data.</text>
</comment>
<dbReference type="Proteomes" id="UP000638848">
    <property type="component" value="Unassembled WGS sequence"/>
</dbReference>
<reference evidence="2" key="2">
    <citation type="submission" date="2020-09" db="EMBL/GenBank/DDBJ databases">
        <authorList>
            <person name="Sun Q."/>
            <person name="Zhou Y."/>
        </authorList>
    </citation>
    <scope>NUCLEOTIDE SEQUENCE</scope>
    <source>
        <strain evidence="2">CGMCC 1.12187</strain>
    </source>
</reference>
<dbReference type="PROSITE" id="PS51272">
    <property type="entry name" value="SLH"/>
    <property type="match status" value="3"/>
</dbReference>